<keyword evidence="4" id="KW-0949">S-adenosyl-L-methionine</keyword>
<dbReference type="GO" id="GO:0032259">
    <property type="term" value="P:methylation"/>
    <property type="evidence" value="ECO:0007669"/>
    <property type="project" value="UniProtKB-KW"/>
</dbReference>
<dbReference type="GO" id="GO:0003677">
    <property type="term" value="F:DNA binding"/>
    <property type="evidence" value="ECO:0007669"/>
    <property type="project" value="InterPro"/>
</dbReference>
<evidence type="ECO:0000256" key="6">
    <source>
        <dbReference type="ARBA" id="ARBA00047942"/>
    </source>
</evidence>
<dbReference type="Pfam" id="PF02384">
    <property type="entry name" value="N6_Mtase"/>
    <property type="match status" value="1"/>
</dbReference>
<dbReference type="RefSeq" id="WP_435142176.1">
    <property type="nucleotide sequence ID" value="NZ_CP170812.1"/>
</dbReference>
<sequence length="297" mass="33281">MAKAAVTRSIRDDHQKNFLKIFNGLTGKHSRWEIWEDFVTLTAIEISNSTDKVNATERTKMYQTIISKYSAKERDGMAEMLAEVVMGMEQNPDQDFLGSLYMMCELGNDHAGQFFTPYDVCRCMVEISGGSDPAAENAGFFSVSDPACGAGALLIAFANLCRRKNICYHNKVLVVAQDIDFIVGLMCYIQCSFMGCAGYVVIGDTLVNPATAYDKRGLLPAGPQNRIWYMPFFSTDIWYMRRQIAQMNLLLEPKGEPAKIEKADTKPVNLQKSIKNEPKAPENEPLNETKTGQLTFF</sequence>
<evidence type="ECO:0000259" key="8">
    <source>
        <dbReference type="Pfam" id="PF02384"/>
    </source>
</evidence>
<feature type="compositionally biased region" description="Polar residues" evidence="7">
    <location>
        <begin position="286"/>
        <end position="297"/>
    </location>
</feature>
<dbReference type="GO" id="GO:0009007">
    <property type="term" value="F:site-specific DNA-methyltransferase (adenine-specific) activity"/>
    <property type="evidence" value="ECO:0007669"/>
    <property type="project" value="UniProtKB-EC"/>
</dbReference>
<dbReference type="GO" id="GO:0008170">
    <property type="term" value="F:N-methyltransferase activity"/>
    <property type="evidence" value="ECO:0007669"/>
    <property type="project" value="InterPro"/>
</dbReference>
<dbReference type="EC" id="2.1.1.72" evidence="1"/>
<feature type="domain" description="DNA methylase adenine-specific" evidence="8">
    <location>
        <begin position="108"/>
        <end position="213"/>
    </location>
</feature>
<dbReference type="AlphaFoldDB" id="A0A943ITI9"/>
<dbReference type="InterPro" id="IPR003356">
    <property type="entry name" value="DNA_methylase_A-5"/>
</dbReference>
<dbReference type="GO" id="GO:0009307">
    <property type="term" value="P:DNA restriction-modification system"/>
    <property type="evidence" value="ECO:0007669"/>
    <property type="project" value="UniProtKB-KW"/>
</dbReference>
<comment type="caution">
    <text evidence="9">The sequence shown here is derived from an EMBL/GenBank/DDBJ whole genome shotgun (WGS) entry which is preliminary data.</text>
</comment>
<keyword evidence="3" id="KW-0808">Transferase</keyword>
<keyword evidence="2 9" id="KW-0489">Methyltransferase</keyword>
<accession>A0A943ITI9</accession>
<protein>
    <recommendedName>
        <fullName evidence="1">site-specific DNA-methyltransferase (adenine-specific)</fullName>
        <ecNumber evidence="1">2.1.1.72</ecNumber>
    </recommendedName>
</protein>
<keyword evidence="5" id="KW-0680">Restriction system</keyword>
<dbReference type="PANTHER" id="PTHR42933:SF3">
    <property type="entry name" value="TYPE I RESTRICTION ENZYME MJAVIII METHYLASE SUBUNIT"/>
    <property type="match status" value="1"/>
</dbReference>
<dbReference type="PRINTS" id="PR00507">
    <property type="entry name" value="N12N6MTFRASE"/>
</dbReference>
<evidence type="ECO:0000256" key="5">
    <source>
        <dbReference type="ARBA" id="ARBA00022747"/>
    </source>
</evidence>
<evidence type="ECO:0000313" key="10">
    <source>
        <dbReference type="Proteomes" id="UP000733372"/>
    </source>
</evidence>
<dbReference type="Gene3D" id="3.40.50.150">
    <property type="entry name" value="Vaccinia Virus protein VP39"/>
    <property type="match status" value="1"/>
</dbReference>
<dbReference type="Proteomes" id="UP000733372">
    <property type="component" value="Unassembled WGS sequence"/>
</dbReference>
<evidence type="ECO:0000256" key="4">
    <source>
        <dbReference type="ARBA" id="ARBA00022691"/>
    </source>
</evidence>
<evidence type="ECO:0000256" key="1">
    <source>
        <dbReference type="ARBA" id="ARBA00011900"/>
    </source>
</evidence>
<reference evidence="9" key="1">
    <citation type="submission" date="2021-02" db="EMBL/GenBank/DDBJ databases">
        <title>Infant gut strain persistence is associated with maternal origin, phylogeny, and functional potential including surface adhesion and iron acquisition.</title>
        <authorList>
            <person name="Lou Y.C."/>
        </authorList>
    </citation>
    <scope>NUCLEOTIDE SEQUENCE</scope>
    <source>
        <strain evidence="9">L3_101_367G1_dasL3_101_367G1_metabat.metabat.26</strain>
    </source>
</reference>
<dbReference type="EMBL" id="JAGZAM010000001">
    <property type="protein sequence ID" value="MBS5686524.1"/>
    <property type="molecule type" value="Genomic_DNA"/>
</dbReference>
<dbReference type="InterPro" id="IPR051537">
    <property type="entry name" value="DNA_Adenine_Mtase"/>
</dbReference>
<dbReference type="SUPFAM" id="SSF53335">
    <property type="entry name" value="S-adenosyl-L-methionine-dependent methyltransferases"/>
    <property type="match status" value="1"/>
</dbReference>
<gene>
    <name evidence="9" type="ORF">KHW66_00170</name>
</gene>
<evidence type="ECO:0000313" key="9">
    <source>
        <dbReference type="EMBL" id="MBS5686524.1"/>
    </source>
</evidence>
<organism evidence="9 10">
    <name type="scientific">Faecalibacterium prausnitzii</name>
    <dbReference type="NCBI Taxonomy" id="853"/>
    <lineage>
        <taxon>Bacteria</taxon>
        <taxon>Bacillati</taxon>
        <taxon>Bacillota</taxon>
        <taxon>Clostridia</taxon>
        <taxon>Eubacteriales</taxon>
        <taxon>Oscillospiraceae</taxon>
        <taxon>Faecalibacterium</taxon>
    </lineage>
</organism>
<feature type="region of interest" description="Disordered" evidence="7">
    <location>
        <begin position="270"/>
        <end position="297"/>
    </location>
</feature>
<proteinExistence type="predicted"/>
<name>A0A943ITI9_9FIRM</name>
<evidence type="ECO:0000256" key="7">
    <source>
        <dbReference type="SAM" id="MobiDB-lite"/>
    </source>
</evidence>
<evidence type="ECO:0000256" key="3">
    <source>
        <dbReference type="ARBA" id="ARBA00022679"/>
    </source>
</evidence>
<dbReference type="InterPro" id="IPR029063">
    <property type="entry name" value="SAM-dependent_MTases_sf"/>
</dbReference>
<evidence type="ECO:0000256" key="2">
    <source>
        <dbReference type="ARBA" id="ARBA00022603"/>
    </source>
</evidence>
<comment type="catalytic activity">
    <reaction evidence="6">
        <text>a 2'-deoxyadenosine in DNA + S-adenosyl-L-methionine = an N(6)-methyl-2'-deoxyadenosine in DNA + S-adenosyl-L-homocysteine + H(+)</text>
        <dbReference type="Rhea" id="RHEA:15197"/>
        <dbReference type="Rhea" id="RHEA-COMP:12418"/>
        <dbReference type="Rhea" id="RHEA-COMP:12419"/>
        <dbReference type="ChEBI" id="CHEBI:15378"/>
        <dbReference type="ChEBI" id="CHEBI:57856"/>
        <dbReference type="ChEBI" id="CHEBI:59789"/>
        <dbReference type="ChEBI" id="CHEBI:90615"/>
        <dbReference type="ChEBI" id="CHEBI:90616"/>
        <dbReference type="EC" id="2.1.1.72"/>
    </reaction>
</comment>
<dbReference type="PANTHER" id="PTHR42933">
    <property type="entry name" value="SLR6095 PROTEIN"/>
    <property type="match status" value="1"/>
</dbReference>